<evidence type="ECO:0000256" key="3">
    <source>
        <dbReference type="PIRSR" id="PIRSR001235-1"/>
    </source>
</evidence>
<comment type="cofactor">
    <cofactor evidence="3">
        <name>Zn(2+)</name>
        <dbReference type="ChEBI" id="CHEBI:29105"/>
    </cofactor>
    <text evidence="3">Binds 2 Zn(2+) ions per subunit.</text>
</comment>
<evidence type="ECO:0000313" key="6">
    <source>
        <dbReference type="Proteomes" id="UP000748108"/>
    </source>
</evidence>
<dbReference type="EMBL" id="JAHHQF010000061">
    <property type="protein sequence ID" value="MBT9282618.1"/>
    <property type="molecule type" value="Genomic_DNA"/>
</dbReference>
<dbReference type="InterPro" id="IPR010158">
    <property type="entry name" value="Amidase_Cbmase"/>
</dbReference>
<dbReference type="Gene3D" id="3.30.70.360">
    <property type="match status" value="1"/>
</dbReference>
<keyword evidence="2 5" id="KW-0378">Hydrolase</keyword>
<evidence type="ECO:0000313" key="5">
    <source>
        <dbReference type="EMBL" id="MBT9282618.1"/>
    </source>
</evidence>
<dbReference type="PIRSF" id="PIRSF001235">
    <property type="entry name" value="Amidase_carbamoylase"/>
    <property type="match status" value="1"/>
</dbReference>
<accession>A0A947D4G8</accession>
<keyword evidence="3" id="KW-0479">Metal-binding</keyword>
<dbReference type="InterPro" id="IPR036264">
    <property type="entry name" value="Bact_exopeptidase_dim_dom"/>
</dbReference>
<dbReference type="PANTHER" id="PTHR32494:SF5">
    <property type="entry name" value="ALLANTOATE AMIDOHYDROLASE"/>
    <property type="match status" value="1"/>
</dbReference>
<dbReference type="CDD" id="cd03884">
    <property type="entry name" value="M20_bAS"/>
    <property type="match status" value="1"/>
</dbReference>
<feature type="binding site" evidence="3">
    <location>
        <position position="381"/>
    </location>
    <ligand>
        <name>Zn(2+)</name>
        <dbReference type="ChEBI" id="CHEBI:29105"/>
        <label>2</label>
    </ligand>
</feature>
<feature type="binding site" evidence="3">
    <location>
        <position position="123"/>
    </location>
    <ligand>
        <name>Zn(2+)</name>
        <dbReference type="ChEBI" id="CHEBI:29105"/>
        <label>2</label>
    </ligand>
</feature>
<dbReference type="GO" id="GO:0016813">
    <property type="term" value="F:hydrolase activity, acting on carbon-nitrogen (but not peptide) bonds, in linear amidines"/>
    <property type="evidence" value="ECO:0007669"/>
    <property type="project" value="InterPro"/>
</dbReference>
<comment type="caution">
    <text evidence="5">The sequence shown here is derived from an EMBL/GenBank/DDBJ whole genome shotgun (WGS) entry which is preliminary data.</text>
</comment>
<dbReference type="AlphaFoldDB" id="A0A947D4G8"/>
<dbReference type="SUPFAM" id="SSF55031">
    <property type="entry name" value="Bacterial exopeptidase dimerisation domain"/>
    <property type="match status" value="1"/>
</dbReference>
<name>A0A947D4G8_HYDSH</name>
<evidence type="ECO:0000256" key="1">
    <source>
        <dbReference type="ARBA" id="ARBA00006153"/>
    </source>
</evidence>
<dbReference type="InterPro" id="IPR002933">
    <property type="entry name" value="Peptidase_M20"/>
</dbReference>
<keyword evidence="3" id="KW-0862">Zinc</keyword>
<dbReference type="NCBIfam" id="NF006771">
    <property type="entry name" value="PRK09290.1-5"/>
    <property type="match status" value="1"/>
</dbReference>
<dbReference type="GO" id="GO:0046872">
    <property type="term" value="F:metal ion binding"/>
    <property type="evidence" value="ECO:0007669"/>
    <property type="project" value="UniProtKB-KW"/>
</dbReference>
<protein>
    <submittedName>
        <fullName evidence="5">Zn-dependent hydrolase</fullName>
    </submittedName>
</protein>
<dbReference type="PANTHER" id="PTHR32494">
    <property type="entry name" value="ALLANTOATE DEIMINASE-RELATED"/>
    <property type="match status" value="1"/>
</dbReference>
<comment type="similarity">
    <text evidence="1">Belongs to the peptidase M20 family.</text>
</comment>
<feature type="binding site" evidence="4">
    <location>
        <position position="213"/>
    </location>
    <ligand>
        <name>allantoate</name>
        <dbReference type="ChEBI" id="CHEBI:17536"/>
    </ligand>
</feature>
<feature type="binding site" evidence="4">
    <location>
        <position position="287"/>
    </location>
    <ligand>
        <name>allantoate</name>
        <dbReference type="ChEBI" id="CHEBI:17536"/>
    </ligand>
</feature>
<dbReference type="NCBIfam" id="TIGR01879">
    <property type="entry name" value="hydantase"/>
    <property type="match status" value="1"/>
</dbReference>
<reference evidence="5" key="1">
    <citation type="journal article" date="2021" name="Microbiology">
        <title>Metagenomic Analysis of the Microbial Community in the Underground Coal Fire Area (Kemerovo Region, Russia) Revealed Predominance of Thermophilic Members of the Phyla Deinococcus-thermus, Aquificae, and Firmicutes.</title>
        <authorList>
            <person name="Kadnikov V."/>
            <person name="Mardanov A.V."/>
            <person name="Beletsky A.V."/>
            <person name="Karnachuk O.V."/>
            <person name="Ravin N.V."/>
        </authorList>
    </citation>
    <scope>NUCLEOTIDE SEQUENCE</scope>
    <source>
        <strain evidence="5">RBS10-49</strain>
    </source>
</reference>
<dbReference type="SUPFAM" id="SSF53187">
    <property type="entry name" value="Zn-dependent exopeptidases"/>
    <property type="match status" value="1"/>
</dbReference>
<proteinExistence type="inferred from homology"/>
<evidence type="ECO:0000256" key="4">
    <source>
        <dbReference type="PIRSR" id="PIRSR001235-2"/>
    </source>
</evidence>
<feature type="binding site" evidence="3">
    <location>
        <position position="188"/>
    </location>
    <ligand>
        <name>Zn(2+)</name>
        <dbReference type="ChEBI" id="CHEBI:29105"/>
        <label>1</label>
    </ligand>
</feature>
<dbReference type="Pfam" id="PF01546">
    <property type="entry name" value="Peptidase_M20"/>
    <property type="match status" value="1"/>
</dbReference>
<evidence type="ECO:0000256" key="2">
    <source>
        <dbReference type="ARBA" id="ARBA00022801"/>
    </source>
</evidence>
<feature type="binding site" evidence="3">
    <location>
        <position position="88"/>
    </location>
    <ligand>
        <name>Zn(2+)</name>
        <dbReference type="ChEBI" id="CHEBI:29105"/>
        <label>1</label>
    </ligand>
</feature>
<dbReference type="Gene3D" id="3.40.630.10">
    <property type="entry name" value="Zn peptidases"/>
    <property type="match status" value="1"/>
</dbReference>
<sequence length="420" mass="45137">MNVERALQTLRRINAYSSTKRGITRLVYTDVYAEALYDFEKLLIQENLSVRRDPVGNLIARREGVDPRLPAVACGSHLDTVVEGGAYDGTLGVAACLEVIRTMNERGLVTRHPLELIVFAAEESSRFGVATIGSKAMAGLLDGKRLANVRDRDGVSLAEALRRMGLDIGQIHLARRRRSELKAFFELHVEQGPVLESRGKTIGIVQAIAAPTRYVIRIDGKAAHSGTTPMAYRKDALAGAAEVILAVERAARRYEGKGAVATVGACRVQPGVMNVVPGSVELMVDIRGTARPAKAALARALEAALARLQVDRGLRAEVNVLSDEDPVQLDRELAALIEAICRKRGISAMPMVSGAGHDAMNMARLCPTALIFIPSQGGLSHHPDERSSPEDIAAGLAVLYDAIVNLAEVIPRQPGRGETA</sequence>
<feature type="binding site" evidence="4">
    <location>
        <position position="274"/>
    </location>
    <ligand>
        <name>allantoate</name>
        <dbReference type="ChEBI" id="CHEBI:17536"/>
    </ligand>
</feature>
<dbReference type="Proteomes" id="UP000748108">
    <property type="component" value="Unassembled WGS sequence"/>
</dbReference>
<feature type="binding site" evidence="3">
    <location>
        <position position="88"/>
    </location>
    <ligand>
        <name>Zn(2+)</name>
        <dbReference type="ChEBI" id="CHEBI:29105"/>
        <label>2</label>
    </ligand>
</feature>
<organism evidence="5 6">
    <name type="scientific">Hydrogenibacillus schlegelii</name>
    <name type="common">Bacillus schlegelii</name>
    <dbReference type="NCBI Taxonomy" id="1484"/>
    <lineage>
        <taxon>Bacteria</taxon>
        <taxon>Bacillati</taxon>
        <taxon>Bacillota</taxon>
        <taxon>Bacilli</taxon>
        <taxon>Bacillales</taxon>
        <taxon>Bacillales Family X. Incertae Sedis</taxon>
        <taxon>Hydrogenibacillus</taxon>
    </lineage>
</organism>
<feature type="binding site" evidence="3">
    <location>
        <position position="77"/>
    </location>
    <ligand>
        <name>Zn(2+)</name>
        <dbReference type="ChEBI" id="CHEBI:29105"/>
        <label>1</label>
    </ligand>
</feature>
<gene>
    <name evidence="5" type="ORF">KM312_08210</name>
</gene>